<name>A0ABV9UC17_9ACTN</name>
<dbReference type="Proteomes" id="UP001595872">
    <property type="component" value="Unassembled WGS sequence"/>
</dbReference>
<feature type="compositionally biased region" description="Low complexity" evidence="1">
    <location>
        <begin position="29"/>
        <end position="46"/>
    </location>
</feature>
<sequence>MHKSGLVIGAVATALLLTGCGGGGKKSDAASPSDSPSASAAPTDSGGPSGAPSGGPSTGPSKPGGKVSPSDGPLVGPGTKCGTVTVKAGRISCAHAEKVFGIYAQKKTANGSASFSGWVCHHSTAPKGTSCTRSGVTIHSPE</sequence>
<evidence type="ECO:0008006" key="4">
    <source>
        <dbReference type="Google" id="ProtNLM"/>
    </source>
</evidence>
<accession>A0ABV9UC17</accession>
<feature type="compositionally biased region" description="Gly residues" evidence="1">
    <location>
        <begin position="47"/>
        <end position="57"/>
    </location>
</feature>
<evidence type="ECO:0000313" key="2">
    <source>
        <dbReference type="EMBL" id="MFC4913966.1"/>
    </source>
</evidence>
<reference evidence="3" key="1">
    <citation type="journal article" date="2019" name="Int. J. Syst. Evol. Microbiol.">
        <title>The Global Catalogue of Microorganisms (GCM) 10K type strain sequencing project: providing services to taxonomists for standard genome sequencing and annotation.</title>
        <authorList>
            <consortium name="The Broad Institute Genomics Platform"/>
            <consortium name="The Broad Institute Genome Sequencing Center for Infectious Disease"/>
            <person name="Wu L."/>
            <person name="Ma J."/>
        </authorList>
    </citation>
    <scope>NUCLEOTIDE SEQUENCE [LARGE SCALE GENOMIC DNA]</scope>
    <source>
        <strain evidence="3">KLKA75</strain>
    </source>
</reference>
<proteinExistence type="predicted"/>
<organism evidence="2 3">
    <name type="scientific">Actinomadura gamaensis</name>
    <dbReference type="NCBI Taxonomy" id="1763541"/>
    <lineage>
        <taxon>Bacteria</taxon>
        <taxon>Bacillati</taxon>
        <taxon>Actinomycetota</taxon>
        <taxon>Actinomycetes</taxon>
        <taxon>Streptosporangiales</taxon>
        <taxon>Thermomonosporaceae</taxon>
        <taxon>Actinomadura</taxon>
    </lineage>
</organism>
<dbReference type="EMBL" id="JBHSIT010000022">
    <property type="protein sequence ID" value="MFC4913966.1"/>
    <property type="molecule type" value="Genomic_DNA"/>
</dbReference>
<dbReference type="PROSITE" id="PS51257">
    <property type="entry name" value="PROKAR_LIPOPROTEIN"/>
    <property type="match status" value="1"/>
</dbReference>
<keyword evidence="3" id="KW-1185">Reference proteome</keyword>
<evidence type="ECO:0000313" key="3">
    <source>
        <dbReference type="Proteomes" id="UP001595872"/>
    </source>
</evidence>
<feature type="compositionally biased region" description="Low complexity" evidence="1">
    <location>
        <begin position="58"/>
        <end position="73"/>
    </location>
</feature>
<feature type="region of interest" description="Disordered" evidence="1">
    <location>
        <begin position="21"/>
        <end position="78"/>
    </location>
</feature>
<dbReference type="RefSeq" id="WP_378265407.1">
    <property type="nucleotide sequence ID" value="NZ_JBHSIT010000022.1"/>
</dbReference>
<evidence type="ECO:0000256" key="1">
    <source>
        <dbReference type="SAM" id="MobiDB-lite"/>
    </source>
</evidence>
<comment type="caution">
    <text evidence="2">The sequence shown here is derived from an EMBL/GenBank/DDBJ whole genome shotgun (WGS) entry which is preliminary data.</text>
</comment>
<protein>
    <recommendedName>
        <fullName evidence="4">Lipoprotein</fullName>
    </recommendedName>
</protein>
<gene>
    <name evidence="2" type="ORF">ACFPCY_42240</name>
</gene>